<dbReference type="GO" id="GO:0017038">
    <property type="term" value="P:protein import"/>
    <property type="evidence" value="ECO:0007669"/>
    <property type="project" value="InterPro"/>
</dbReference>
<dbReference type="EMBL" id="CAXDID020000156">
    <property type="protein sequence ID" value="CAL6043159.1"/>
    <property type="molecule type" value="Genomic_DNA"/>
</dbReference>
<keyword evidence="6" id="KW-0067">ATP-binding</keyword>
<reference evidence="6" key="1">
    <citation type="submission" date="2023-06" db="EMBL/GenBank/DDBJ databases">
        <authorList>
            <person name="Kurt Z."/>
        </authorList>
    </citation>
    <scope>NUCLEOTIDE SEQUENCE</scope>
</reference>
<dbReference type="Gene3D" id="3.40.50.300">
    <property type="entry name" value="P-loop containing nucleotide triphosphate hydrolases"/>
    <property type="match status" value="2"/>
</dbReference>
<feature type="compositionally biased region" description="Polar residues" evidence="4">
    <location>
        <begin position="26"/>
        <end position="36"/>
    </location>
</feature>
<feature type="coiled-coil region" evidence="3">
    <location>
        <begin position="937"/>
        <end position="1007"/>
    </location>
</feature>
<dbReference type="EMBL" id="CATOUU010000594">
    <property type="protein sequence ID" value="CAI9935087.1"/>
    <property type="molecule type" value="Genomic_DNA"/>
</dbReference>
<keyword evidence="6" id="KW-0547">Nucleotide-binding</keyword>
<name>A0AA86PG17_9EUKA</name>
<keyword evidence="6" id="KW-0347">Helicase</keyword>
<evidence type="ECO:0000256" key="2">
    <source>
        <dbReference type="ARBA" id="ARBA00023010"/>
    </source>
</evidence>
<accession>A0AA86PG17</accession>
<dbReference type="GO" id="GO:0004386">
    <property type="term" value="F:helicase activity"/>
    <property type="evidence" value="ECO:0007669"/>
    <property type="project" value="UniProtKB-KW"/>
</dbReference>
<keyword evidence="8" id="KW-1185">Reference proteome</keyword>
<dbReference type="PROSITE" id="PS51196">
    <property type="entry name" value="SECA_MOTOR_DEAD"/>
    <property type="match status" value="1"/>
</dbReference>
<evidence type="ECO:0000313" key="6">
    <source>
        <dbReference type="EMBL" id="CAI9935087.1"/>
    </source>
</evidence>
<dbReference type="GO" id="GO:0006886">
    <property type="term" value="P:intracellular protein transport"/>
    <property type="evidence" value="ECO:0007669"/>
    <property type="project" value="InterPro"/>
</dbReference>
<dbReference type="InterPro" id="IPR036465">
    <property type="entry name" value="vWFA_dom_sf"/>
</dbReference>
<dbReference type="Proteomes" id="UP001642409">
    <property type="component" value="Unassembled WGS sequence"/>
</dbReference>
<dbReference type="InterPro" id="IPR027417">
    <property type="entry name" value="P-loop_NTPase"/>
</dbReference>
<keyword evidence="1" id="KW-0813">Transport</keyword>
<feature type="region of interest" description="Disordered" evidence="4">
    <location>
        <begin position="1"/>
        <end position="46"/>
    </location>
</feature>
<feature type="compositionally biased region" description="Low complexity" evidence="4">
    <location>
        <begin position="1"/>
        <end position="20"/>
    </location>
</feature>
<dbReference type="GO" id="GO:0005524">
    <property type="term" value="F:ATP binding"/>
    <property type="evidence" value="ECO:0007669"/>
    <property type="project" value="InterPro"/>
</dbReference>
<keyword evidence="3" id="KW-0175">Coiled coil</keyword>
<feature type="domain" description="SecA family profile" evidence="5">
    <location>
        <begin position="1279"/>
        <end position="1861"/>
    </location>
</feature>
<evidence type="ECO:0000259" key="5">
    <source>
        <dbReference type="PROSITE" id="PS51196"/>
    </source>
</evidence>
<reference evidence="7 8" key="2">
    <citation type="submission" date="2024-07" db="EMBL/GenBank/DDBJ databases">
        <authorList>
            <person name="Akdeniz Z."/>
        </authorList>
    </citation>
    <scope>NUCLEOTIDE SEQUENCE [LARGE SCALE GENOMIC DNA]</scope>
</reference>
<dbReference type="InterPro" id="IPR014018">
    <property type="entry name" value="SecA_motor_DEAD"/>
</dbReference>
<proteinExistence type="predicted"/>
<dbReference type="GO" id="GO:0006605">
    <property type="term" value="P:protein targeting"/>
    <property type="evidence" value="ECO:0007669"/>
    <property type="project" value="InterPro"/>
</dbReference>
<organism evidence="6">
    <name type="scientific">Hexamita inflata</name>
    <dbReference type="NCBI Taxonomy" id="28002"/>
    <lineage>
        <taxon>Eukaryota</taxon>
        <taxon>Metamonada</taxon>
        <taxon>Diplomonadida</taxon>
        <taxon>Hexamitidae</taxon>
        <taxon>Hexamitinae</taxon>
        <taxon>Hexamita</taxon>
    </lineage>
</organism>
<sequence length="2171" mass="250178">MSSPSISIELSSSSSDPPADLKSKPQPTQDLDTAFQNSESNSDNENEAEFLTIQLSELIKEALENVKRTGKMNHEQFKTLYKTTLATLKELKKSKSNLNGIKKLAKIVKELEREQNAEKIIKLLIQANTESNQMFKSTNTIVNILRDGMSENGQVMRPNAQNTNEIDKEAVVESTAVNKSQHQQLNTMLGTFISQGENSNLNGNNSISLSVMTNKTTIETKPKKATKLINQTVTVEKQTIAAKTDQAPKILTTNIEQEQITVVNKEEEKTQLILQELQLIEQQLQLPEAELIQQVQSILDSLQSVSNVATVQNEIKSIKQKLFDILDQYVTRYEQKLLNLQDQQITLINSGQLEQIQTVSQQVHNIMQLLMNLSKMNTNDNQLLQQVLHVRPVQVLNMWNTKEQNILNQLQGIIHQNYPLNTINSILSVANILRQCDVFIRYQTIYQSIVEQCNEILISKTNQYYNDLQAHVNNQQIDKVQNDIYLLNKDSMQIQQVSDYIQQQFGQIVNSRISSVRQKIYLSLNNPINLSEILQEIQWLMNIQLSNARNNIILAPAQQALFLINEIKQQLNINSVQQKITAAIDQLDFQQAEQCKCILKQMLDSLSTIDNVQLKQLFLSDIMLLQQILQQFDYQVDQKFNDVQQRINLNIHSINQINTQFIHSLRASCQINIFYQQKYNQVIEKLTHIFIQNIEQVENLQDIQKIKLQLDQIQQNIKHLPNELIQKLEWNLNQLQQVYNNRCDQLNRSKANIESSKQISDLVAMFKNHAVRQEHELMSAAKQKIQDKIISGHNKIDVDLRNNKLNSALSNVSQEWEDWMLYEKAVQEVSNSCENKFLQQLYSDSIVRQIADKSVKQIVGEIIKCAQKVSELVPASVSSNNILQLSQSLEILQQYINIINGTTSLSQVLNGDQNGTEAVVKALSALLEIFKLNTYKFNSYQNQLSELQNALELSKNARNLYEQVNRFAQSSTCTKYIPTFKDEFKQTQSYEQMVNKLETDARECQRECLSKLFNSEITQSTNISDKNKYYSSIYQLYRKLKQFKNLQYHLNLDLSSIEQQCLDHFTSQTNKLYQDIERQFSNLPSENRQIQQQFNNQVDCLRCINQQFENSNTAQVAAQLLINVDMLVLRRLGESKFQIEKQHTNEITKQLIKYKQLSYDVPSYSKQLNQGIDDILNHIFMSNDGPQRIADIGTQLSGHANQQTSMALIQDHKLFKDYSIQYRNLSTLTFTIDNVLDQSLDQKAGLNSEQRVKGLRVQTYQNNNYVDQAINANEIKTNHQLFDELYWNLVQKNLHNVEAGKLQMIQTVKKLGQTTNFNVEHKIQILAHIFAFWTLSNSSNFAQVNDQQDLKKKLLQPHPAQIVAIFSLLGIDQSNQLKNQLIQVLTGEGKSVILAVTAIVLAIMGFDVNCACYSEYLSQRDFEQFQTIFQLFGVKENIDYGTFPQMCEKFINQNTNIRETTRNLILNQPLQNNNVKNHNRERILLIDEVDVFFSKEFYGNVYKPMTQVCNHQIKTLINYIWQNRKNKAMLSSAKIRKTQEYQDCANSLRGFEDLLKEALGNILSDLKSFQSQEYEVVNGLIGYKDQDSVSTNIVYGYKTLFAYYQEVENRNIKDTELQNRIGLQINCGNYSYAEIPKKYKHIIGVTGTLDTLSATEKKLLANEYKINKFSFIPSVYGSNQLNFAKDSKEFIKIQTPNDYFQAIANEITLRSQNGTVPVLVFFESSAKLDKFYKSAEFQKTRKRNRVQTLTENNSAADKEGIIKNSVQPGTVSLFTREFGRGTDFICYDKNIDRLGGVHVIQTFFSDELSEEKQIKGRTARQGNSGSYSLVLLDQELEKYKIGQQEINQMKAKNNSYYSTIDPMRRTFIENTYPEHMRYIKEIFEDHNKATELLKAILNREMTTIKMFLIEMNKSCGLEFGKSKTLILMDATGSMAPLIHKTKNTIKRMFDNAYTILRENNYDEGFNVMIAAYRNYSSGIDYILQSSGWETQPENLHRFLDTIESRDGQYNEAIEIGLEHAVNEVQNGLTQVILIGDWPPNRMDEVISKRNESWPDGLGFYIIGLQRFGGEDYWSKTKFSRPIHYTEHVKTLVKSKIQVHALYVADYARNEFEFIANETGGKSEYLDINSPSGADILTHLVTEKINWNIGGQELLDAYRAKFGFTFQKGYYK</sequence>
<protein>
    <submittedName>
        <fullName evidence="6">Helicase-related protein</fullName>
    </submittedName>
    <submittedName>
        <fullName evidence="7">Helicase-related_protein</fullName>
    </submittedName>
</protein>
<dbReference type="Pfam" id="PF07517">
    <property type="entry name" value="SecA_DEAD"/>
    <property type="match status" value="1"/>
</dbReference>
<dbReference type="GO" id="GO:0016020">
    <property type="term" value="C:membrane"/>
    <property type="evidence" value="ECO:0007669"/>
    <property type="project" value="InterPro"/>
</dbReference>
<keyword evidence="1" id="KW-0653">Protein transport</keyword>
<evidence type="ECO:0000256" key="4">
    <source>
        <dbReference type="SAM" id="MobiDB-lite"/>
    </source>
</evidence>
<evidence type="ECO:0000313" key="8">
    <source>
        <dbReference type="Proteomes" id="UP001642409"/>
    </source>
</evidence>
<dbReference type="InterPro" id="IPR011115">
    <property type="entry name" value="SecA_DEAD"/>
</dbReference>
<dbReference type="PANTHER" id="PTHR30612">
    <property type="entry name" value="SECA INNER MEMBRANE COMPONENT OF SEC PROTEIN SECRETION SYSTEM"/>
    <property type="match status" value="1"/>
</dbReference>
<gene>
    <name evidence="6" type="ORF">HINF_LOCUS22732</name>
    <name evidence="7" type="ORF">HINF_LOCUS39938</name>
</gene>
<dbReference type="SUPFAM" id="SSF53300">
    <property type="entry name" value="vWA-like"/>
    <property type="match status" value="1"/>
</dbReference>
<dbReference type="SUPFAM" id="SSF52540">
    <property type="entry name" value="P-loop containing nucleoside triphosphate hydrolases"/>
    <property type="match status" value="2"/>
</dbReference>
<evidence type="ECO:0000256" key="1">
    <source>
        <dbReference type="ARBA" id="ARBA00022927"/>
    </source>
</evidence>
<keyword evidence="6" id="KW-0378">Hydrolase</keyword>
<dbReference type="InterPro" id="IPR000185">
    <property type="entry name" value="SecA"/>
</dbReference>
<evidence type="ECO:0000256" key="3">
    <source>
        <dbReference type="SAM" id="Coils"/>
    </source>
</evidence>
<comment type="caution">
    <text evidence="6">The sequence shown here is derived from an EMBL/GenBank/DDBJ whole genome shotgun (WGS) entry which is preliminary data.</text>
</comment>
<evidence type="ECO:0000313" key="7">
    <source>
        <dbReference type="EMBL" id="CAL6043159.1"/>
    </source>
</evidence>
<dbReference type="PANTHER" id="PTHR30612:SF0">
    <property type="entry name" value="CHLOROPLAST PROTEIN-TRANSPORTING ATPASE"/>
    <property type="match status" value="1"/>
</dbReference>
<keyword evidence="2" id="KW-0811">Translocation</keyword>